<evidence type="ECO:0000256" key="2">
    <source>
        <dbReference type="SAM" id="MobiDB-lite"/>
    </source>
</evidence>
<gene>
    <name evidence="3" type="ORF">F1559_003231</name>
</gene>
<dbReference type="PIRSF" id="PIRSF005715">
    <property type="entry name" value="VPS45_Sec1"/>
    <property type="match status" value="1"/>
</dbReference>
<dbReference type="InterPro" id="IPR036045">
    <property type="entry name" value="Sec1-like_sf"/>
</dbReference>
<dbReference type="Pfam" id="PF00995">
    <property type="entry name" value="Sec1"/>
    <property type="match status" value="1"/>
</dbReference>
<evidence type="ECO:0000313" key="4">
    <source>
        <dbReference type="Proteomes" id="UP000530660"/>
    </source>
</evidence>
<dbReference type="PANTHER" id="PTHR11679">
    <property type="entry name" value="VESICLE PROTEIN SORTING-ASSOCIATED"/>
    <property type="match status" value="1"/>
</dbReference>
<proteinExistence type="inferred from homology"/>
<dbReference type="GO" id="GO:0016192">
    <property type="term" value="P:vesicle-mediated transport"/>
    <property type="evidence" value="ECO:0007669"/>
    <property type="project" value="InterPro"/>
</dbReference>
<feature type="region of interest" description="Disordered" evidence="2">
    <location>
        <begin position="222"/>
        <end position="249"/>
    </location>
</feature>
<dbReference type="InterPro" id="IPR001619">
    <property type="entry name" value="Sec1-like"/>
</dbReference>
<evidence type="ECO:0008006" key="5">
    <source>
        <dbReference type="Google" id="ProtNLM"/>
    </source>
</evidence>
<dbReference type="InterPro" id="IPR027482">
    <property type="entry name" value="Sec1-like_dom2"/>
</dbReference>
<reference evidence="3 4" key="1">
    <citation type="journal article" date="2020" name="J. Phycol.">
        <title>Comparative genome analysis reveals Cyanidiococcus gen. nov., a new extremophilic red algal genus sister to Cyanidioschyzon (Cyanidioschyzonaceae, Rhodophyta).</title>
        <authorList>
            <person name="Liu S.-L."/>
            <person name="Chiang Y.-R."/>
            <person name="Yoon H.S."/>
            <person name="Fu H.-Y."/>
        </authorList>
    </citation>
    <scope>NUCLEOTIDE SEQUENCE [LARGE SCALE GENOMIC DNA]</scope>
    <source>
        <strain evidence="3 4">THAL066</strain>
    </source>
</reference>
<accession>A0A7J7IFY1</accession>
<dbReference type="EMBL" id="VWRR01000012">
    <property type="protein sequence ID" value="KAF6002012.1"/>
    <property type="molecule type" value="Genomic_DNA"/>
</dbReference>
<dbReference type="SUPFAM" id="SSF56815">
    <property type="entry name" value="Sec1/munc18-like (SM) proteins"/>
    <property type="match status" value="1"/>
</dbReference>
<protein>
    <recommendedName>
        <fullName evidence="5">Vacuolar protein sorting-associated protein 45</fullName>
    </recommendedName>
</protein>
<evidence type="ECO:0000256" key="1">
    <source>
        <dbReference type="ARBA" id="ARBA00009884"/>
    </source>
</evidence>
<dbReference type="OrthoDB" id="10266265at2759"/>
<dbReference type="Gene3D" id="3.90.830.10">
    <property type="entry name" value="Syntaxin Binding Protein 1, Chain A, domain 2"/>
    <property type="match status" value="1"/>
</dbReference>
<dbReference type="Gene3D" id="1.25.40.60">
    <property type="match status" value="1"/>
</dbReference>
<keyword evidence="4" id="KW-1185">Reference proteome</keyword>
<dbReference type="InterPro" id="IPR043127">
    <property type="entry name" value="Sec-1-like_dom3a"/>
</dbReference>
<sequence length="487" mass="55271">MPMRSTKVSSSVQEMFFDYLPWSPWVAVGVSETDSRLEATLGTAARTMHQLTVDRQLDTLFSLLVTLKQRPNSIRVLRSFRSCRALAERLAVRLDQESKLWESQVTASASTSLSKANVSHQRRCVLVILDRREDPITPLLTQWTYEAMLQQFFGIRAGRVRLPVEEETRSSEAFASPETEHVVLPEGDPFYAANRYAYFGEIGEAVHRLVASFQEHRASALARARDSSNNELDLDGEPGRQRSSSVTANGTHAADMEQVMQILEHFPEFRRQSQLATKHVTLIGALSKQVKMRELMQISQLEQDMTCRDAEQDHMHRLAELWSQASHWRSLPPSVRSARMEDAWRLAALFALRYESTRPETIDRLKHMLRERLQMPSWGLDALDGLLRTCGSKQRTIDLFGNRDLIARAKSTLRRGFGSNVDNQYTQHEPLLAQIMEDAARGRLSPETFEELPPECILCGKSLSIGDRLRHWGYHCGRGAAHGSISG</sequence>
<name>A0A7J7IFY1_9RHOD</name>
<dbReference type="Gene3D" id="3.40.50.1910">
    <property type="match status" value="1"/>
</dbReference>
<comment type="similarity">
    <text evidence="1">Belongs to the STXBP/unc-18/SEC1 family.</text>
</comment>
<dbReference type="Proteomes" id="UP000530660">
    <property type="component" value="Unassembled WGS sequence"/>
</dbReference>
<evidence type="ECO:0000313" key="3">
    <source>
        <dbReference type="EMBL" id="KAF6002012.1"/>
    </source>
</evidence>
<comment type="caution">
    <text evidence="3">The sequence shown here is derived from an EMBL/GenBank/DDBJ whole genome shotgun (WGS) entry which is preliminary data.</text>
</comment>
<organism evidence="3 4">
    <name type="scientific">Cyanidiococcus yangmingshanensis</name>
    <dbReference type="NCBI Taxonomy" id="2690220"/>
    <lineage>
        <taxon>Eukaryota</taxon>
        <taxon>Rhodophyta</taxon>
        <taxon>Bangiophyceae</taxon>
        <taxon>Cyanidiales</taxon>
        <taxon>Cyanidiaceae</taxon>
        <taxon>Cyanidiococcus</taxon>
    </lineage>
</organism>
<dbReference type="AlphaFoldDB" id="A0A7J7IFY1"/>